<dbReference type="Proteomes" id="UP001501057">
    <property type="component" value="Unassembled WGS sequence"/>
</dbReference>
<dbReference type="PANTHER" id="PTHR33507:SF3">
    <property type="entry name" value="INNER MEMBRANE PROTEIN YBBJ"/>
    <property type="match status" value="1"/>
</dbReference>
<evidence type="ECO:0000256" key="3">
    <source>
        <dbReference type="ARBA" id="ARBA00022989"/>
    </source>
</evidence>
<keyword evidence="3 5" id="KW-1133">Transmembrane helix</keyword>
<sequence>MTDWINENLWVVWIGVASVLAVAELLSLDLVLLMFAIAALVAAAASPFLPAWATIIIFGAISILLLAVIRPRFKRKLHAGPTLSVGHHNLVGRPAIVDEPVTDVSGRVMIDGELWTARTATTEHHDVGERLTVVSIEGATAYVAGKVAP</sequence>
<comment type="subcellular location">
    <subcellularLocation>
        <location evidence="1">Membrane</location>
        <topology evidence="1">Multi-pass membrane protein</topology>
    </subcellularLocation>
</comment>
<keyword evidence="4 5" id="KW-0472">Membrane</keyword>
<reference evidence="7 8" key="1">
    <citation type="journal article" date="2019" name="Int. J. Syst. Evol. Microbiol.">
        <title>The Global Catalogue of Microorganisms (GCM) 10K type strain sequencing project: providing services to taxonomists for standard genome sequencing and annotation.</title>
        <authorList>
            <consortium name="The Broad Institute Genomics Platform"/>
            <consortium name="The Broad Institute Genome Sequencing Center for Infectious Disease"/>
            <person name="Wu L."/>
            <person name="Ma J."/>
        </authorList>
    </citation>
    <scope>NUCLEOTIDE SEQUENCE [LARGE SCALE GENOMIC DNA]</scope>
    <source>
        <strain evidence="7 8">JCM 13518</strain>
    </source>
</reference>
<dbReference type="RefSeq" id="WP_344198217.1">
    <property type="nucleotide sequence ID" value="NZ_BAAAME010000002.1"/>
</dbReference>
<evidence type="ECO:0000313" key="8">
    <source>
        <dbReference type="Proteomes" id="UP001501057"/>
    </source>
</evidence>
<evidence type="ECO:0000313" key="7">
    <source>
        <dbReference type="EMBL" id="GAA1730746.1"/>
    </source>
</evidence>
<keyword evidence="2 5" id="KW-0812">Transmembrane</keyword>
<evidence type="ECO:0000256" key="2">
    <source>
        <dbReference type="ARBA" id="ARBA00022692"/>
    </source>
</evidence>
<dbReference type="Gene3D" id="2.40.50.140">
    <property type="entry name" value="Nucleic acid-binding proteins"/>
    <property type="match status" value="1"/>
</dbReference>
<evidence type="ECO:0000256" key="5">
    <source>
        <dbReference type="SAM" id="Phobius"/>
    </source>
</evidence>
<evidence type="ECO:0000259" key="6">
    <source>
        <dbReference type="Pfam" id="PF01957"/>
    </source>
</evidence>
<dbReference type="SUPFAM" id="SSF141322">
    <property type="entry name" value="NfeD domain-like"/>
    <property type="match status" value="1"/>
</dbReference>
<dbReference type="InterPro" id="IPR012340">
    <property type="entry name" value="NA-bd_OB-fold"/>
</dbReference>
<feature type="transmembrane region" description="Helical" evidence="5">
    <location>
        <begin position="51"/>
        <end position="69"/>
    </location>
</feature>
<name>A0ABN2JKT2_9ACTN</name>
<accession>A0ABN2JKT2</accession>
<dbReference type="EMBL" id="BAAAME010000002">
    <property type="protein sequence ID" value="GAA1730746.1"/>
    <property type="molecule type" value="Genomic_DNA"/>
</dbReference>
<feature type="transmembrane region" description="Helical" evidence="5">
    <location>
        <begin position="12"/>
        <end position="45"/>
    </location>
</feature>
<evidence type="ECO:0000256" key="1">
    <source>
        <dbReference type="ARBA" id="ARBA00004141"/>
    </source>
</evidence>
<dbReference type="Pfam" id="PF01957">
    <property type="entry name" value="NfeD"/>
    <property type="match status" value="1"/>
</dbReference>
<evidence type="ECO:0000256" key="4">
    <source>
        <dbReference type="ARBA" id="ARBA00023136"/>
    </source>
</evidence>
<comment type="caution">
    <text evidence="7">The sequence shown here is derived from an EMBL/GenBank/DDBJ whole genome shotgun (WGS) entry which is preliminary data.</text>
</comment>
<dbReference type="InterPro" id="IPR002810">
    <property type="entry name" value="NfeD-like_C"/>
</dbReference>
<dbReference type="InterPro" id="IPR052165">
    <property type="entry name" value="Membrane_assoc_protease"/>
</dbReference>
<gene>
    <name evidence="7" type="ORF">GCM10009710_09190</name>
</gene>
<proteinExistence type="predicted"/>
<dbReference type="PANTHER" id="PTHR33507">
    <property type="entry name" value="INNER MEMBRANE PROTEIN YBBJ"/>
    <property type="match status" value="1"/>
</dbReference>
<organism evidence="7 8">
    <name type="scientific">Aeromicrobium alkaliterrae</name>
    <dbReference type="NCBI Taxonomy" id="302168"/>
    <lineage>
        <taxon>Bacteria</taxon>
        <taxon>Bacillati</taxon>
        <taxon>Actinomycetota</taxon>
        <taxon>Actinomycetes</taxon>
        <taxon>Propionibacteriales</taxon>
        <taxon>Nocardioidaceae</taxon>
        <taxon>Aeromicrobium</taxon>
    </lineage>
</organism>
<feature type="domain" description="NfeD-like C-terminal" evidence="6">
    <location>
        <begin position="89"/>
        <end position="143"/>
    </location>
</feature>
<protein>
    <submittedName>
        <fullName evidence="7">NfeD family protein</fullName>
    </submittedName>
</protein>
<keyword evidence="8" id="KW-1185">Reference proteome</keyword>